<dbReference type="RefSeq" id="WP_146389025.1">
    <property type="nucleotide sequence ID" value="NZ_VOHK01000008.1"/>
</dbReference>
<dbReference type="Proteomes" id="UP000319980">
    <property type="component" value="Unassembled WGS sequence"/>
</dbReference>
<evidence type="ECO:0000313" key="2">
    <source>
        <dbReference type="Proteomes" id="UP000319980"/>
    </source>
</evidence>
<reference evidence="1 2" key="1">
    <citation type="journal article" date="2008" name="Int. J. Syst. Evol. Microbiol.">
        <title>Luteimonas marina sp. nov., isolated from seawater.</title>
        <authorList>
            <person name="Baik K.S."/>
            <person name="Park S.C."/>
            <person name="Kim M.S."/>
            <person name="Kim E.M."/>
            <person name="Park C."/>
            <person name="Chun J."/>
            <person name="Seong C.N."/>
        </authorList>
    </citation>
    <scope>NUCLEOTIDE SEQUENCE [LARGE SCALE GENOMIC DNA]</scope>
    <source>
        <strain evidence="1 2">FR1330</strain>
    </source>
</reference>
<accession>A0A5C5TWY1</accession>
<evidence type="ECO:0000313" key="1">
    <source>
        <dbReference type="EMBL" id="TWT17832.1"/>
    </source>
</evidence>
<dbReference type="EMBL" id="VOHK01000008">
    <property type="protein sequence ID" value="TWT17832.1"/>
    <property type="molecule type" value="Genomic_DNA"/>
</dbReference>
<dbReference type="InterPro" id="IPR036390">
    <property type="entry name" value="WH_DNA-bd_sf"/>
</dbReference>
<name>A0A5C5TWY1_9GAMM</name>
<comment type="caution">
    <text evidence="1">The sequence shown here is derived from an EMBL/GenBank/DDBJ whole genome shotgun (WGS) entry which is preliminary data.</text>
</comment>
<dbReference type="Gene3D" id="1.10.10.10">
    <property type="entry name" value="Winged helix-like DNA-binding domain superfamily/Winged helix DNA-binding domain"/>
    <property type="match status" value="1"/>
</dbReference>
<protein>
    <recommendedName>
        <fullName evidence="3">Helix-turn-helix domain-containing protein</fullName>
    </recommendedName>
</protein>
<gene>
    <name evidence="1" type="ORF">FQY83_16205</name>
</gene>
<keyword evidence="2" id="KW-1185">Reference proteome</keyword>
<organism evidence="1 2">
    <name type="scientific">Luteimonas marina</name>
    <dbReference type="NCBI Taxonomy" id="488485"/>
    <lineage>
        <taxon>Bacteria</taxon>
        <taxon>Pseudomonadati</taxon>
        <taxon>Pseudomonadota</taxon>
        <taxon>Gammaproteobacteria</taxon>
        <taxon>Lysobacterales</taxon>
        <taxon>Lysobacteraceae</taxon>
        <taxon>Luteimonas</taxon>
    </lineage>
</organism>
<sequence length="85" mass="8960">MSADPALVAALLAELSAEPDGMSLPRLCKRLGVRMSVLLRTLAWIGEDSVGGIPGAGLVRVERRGEREIARLTDRGRAAGGQQPP</sequence>
<dbReference type="SUPFAM" id="SSF46785">
    <property type="entry name" value="Winged helix' DNA-binding domain"/>
    <property type="match status" value="1"/>
</dbReference>
<proteinExistence type="predicted"/>
<dbReference type="AlphaFoldDB" id="A0A5C5TWY1"/>
<evidence type="ECO:0008006" key="3">
    <source>
        <dbReference type="Google" id="ProtNLM"/>
    </source>
</evidence>
<dbReference type="OrthoDB" id="6026284at2"/>
<dbReference type="InterPro" id="IPR036388">
    <property type="entry name" value="WH-like_DNA-bd_sf"/>
</dbReference>